<keyword evidence="11" id="KW-1185">Reference proteome</keyword>
<keyword evidence="3" id="KW-1003">Cell membrane</keyword>
<comment type="subcellular location">
    <subcellularLocation>
        <location evidence="1 7">Cell membrane</location>
        <topology evidence="1 7">Multi-pass membrane protein</topology>
    </subcellularLocation>
</comment>
<dbReference type="InterPro" id="IPR000515">
    <property type="entry name" value="MetI-like"/>
</dbReference>
<gene>
    <name evidence="10" type="ORF">CPT75_19330</name>
</gene>
<feature type="transmembrane region" description="Helical" evidence="7">
    <location>
        <begin position="275"/>
        <end position="293"/>
    </location>
</feature>
<evidence type="ECO:0000256" key="5">
    <source>
        <dbReference type="ARBA" id="ARBA00022989"/>
    </source>
</evidence>
<feature type="transmembrane region" description="Helical" evidence="7">
    <location>
        <begin position="27"/>
        <end position="53"/>
    </location>
</feature>
<name>A0A317G8E7_BUTFI</name>
<proteinExistence type="inferred from homology"/>
<keyword evidence="4 7" id="KW-0812">Transmembrane</keyword>
<evidence type="ECO:0000313" key="10">
    <source>
        <dbReference type="EMBL" id="PWT29103.1"/>
    </source>
</evidence>
<dbReference type="PANTHER" id="PTHR43227:SF3">
    <property type="entry name" value="BINDING-PROTEIN-DEPENDENT TRANSPORT SYSTEMS INNER MEMBRANE COMPONENT"/>
    <property type="match status" value="1"/>
</dbReference>
<keyword evidence="6 7" id="KW-0472">Membrane</keyword>
<feature type="transmembrane region" description="Helical" evidence="7">
    <location>
        <begin position="90"/>
        <end position="112"/>
    </location>
</feature>
<dbReference type="RefSeq" id="WP_110074088.1">
    <property type="nucleotide sequence ID" value="NZ_CM009896.1"/>
</dbReference>
<feature type="region of interest" description="Disordered" evidence="8">
    <location>
        <begin position="314"/>
        <end position="350"/>
    </location>
</feature>
<dbReference type="Pfam" id="PF00528">
    <property type="entry name" value="BPD_transp_1"/>
    <property type="match status" value="1"/>
</dbReference>
<comment type="caution">
    <text evidence="10">The sequence shown here is derived from an EMBL/GenBank/DDBJ whole genome shotgun (WGS) entry which is preliminary data.</text>
</comment>
<dbReference type="Proteomes" id="UP000245488">
    <property type="component" value="Chromosome"/>
</dbReference>
<dbReference type="Gene3D" id="1.10.3720.10">
    <property type="entry name" value="MetI-like"/>
    <property type="match status" value="1"/>
</dbReference>
<evidence type="ECO:0000256" key="8">
    <source>
        <dbReference type="SAM" id="MobiDB-lite"/>
    </source>
</evidence>
<dbReference type="GO" id="GO:0055085">
    <property type="term" value="P:transmembrane transport"/>
    <property type="evidence" value="ECO:0007669"/>
    <property type="project" value="InterPro"/>
</dbReference>
<reference evidence="10 11" key="1">
    <citation type="submission" date="2017-09" db="EMBL/GenBank/DDBJ databases">
        <title>High-quality draft genome sequence of Butyrivibrio fibrisolvens INBov1, isolated from cow rumen.</title>
        <authorList>
            <person name="Rodriguez Hernaez J."/>
            <person name="Rivarola M."/>
            <person name="Paniego N."/>
            <person name="Cravero S."/>
            <person name="Ceron Cucchi M."/>
            <person name="Martinez M.C."/>
        </authorList>
    </citation>
    <scope>NUCLEOTIDE SEQUENCE [LARGE SCALE GENOMIC DNA]</scope>
    <source>
        <strain evidence="10 11">INBov1</strain>
    </source>
</reference>
<keyword evidence="5 7" id="KW-1133">Transmembrane helix</keyword>
<feature type="transmembrane region" description="Helical" evidence="7">
    <location>
        <begin position="219"/>
        <end position="241"/>
    </location>
</feature>
<evidence type="ECO:0000313" key="11">
    <source>
        <dbReference type="Proteomes" id="UP000245488"/>
    </source>
</evidence>
<evidence type="ECO:0000256" key="7">
    <source>
        <dbReference type="RuleBase" id="RU363032"/>
    </source>
</evidence>
<dbReference type="PROSITE" id="PS50928">
    <property type="entry name" value="ABC_TM1"/>
    <property type="match status" value="1"/>
</dbReference>
<dbReference type="CDD" id="cd06261">
    <property type="entry name" value="TM_PBP2"/>
    <property type="match status" value="1"/>
</dbReference>
<evidence type="ECO:0000256" key="3">
    <source>
        <dbReference type="ARBA" id="ARBA00022475"/>
    </source>
</evidence>
<protein>
    <submittedName>
        <fullName evidence="10">ABC transporter permease</fullName>
    </submittedName>
</protein>
<feature type="domain" description="ABC transmembrane type-1" evidence="9">
    <location>
        <begin position="87"/>
        <end position="289"/>
    </location>
</feature>
<comment type="similarity">
    <text evidence="7">Belongs to the binding-protein-dependent transport system permease family.</text>
</comment>
<evidence type="ECO:0000256" key="4">
    <source>
        <dbReference type="ARBA" id="ARBA00022692"/>
    </source>
</evidence>
<accession>A0A317G8E7</accession>
<evidence type="ECO:0000256" key="2">
    <source>
        <dbReference type="ARBA" id="ARBA00022448"/>
    </source>
</evidence>
<dbReference type="InterPro" id="IPR035906">
    <property type="entry name" value="MetI-like_sf"/>
</dbReference>
<sequence length="350" mass="39854">MKIFGKKEKKPRIKLGKLESREARMGYLFVAPWLVGVLAFLLIPLAQSFYYMWYNIRITPNGMKFTFLGTGNFTQIWLENPEFPQQLVTYIWQTLIEVPIIVVFALMIAIMLNGKIVARGFFRLIFFLPVIIVSGPVMNLLVSEGASSIPAMDTQAIVSAMKTVLSASAAEGIGEIFSNMIMTLWYSGVQILIFLSALQKVDPSMYEAAKIDGGSEWECFWKITLPTIKPMILLCSVYSVIFLSGNEQNELITMIKDAMFSGTKEKGYGYASAMAWMYAVVITLITLLFFLLLGSKKDHYDRLVKKHQKQLKKEEREAKRIERRGRRNAARMEKIQRKGKFTTYDGSGDY</sequence>
<evidence type="ECO:0000256" key="6">
    <source>
        <dbReference type="ARBA" id="ARBA00023136"/>
    </source>
</evidence>
<dbReference type="EMBL" id="NXNG01000001">
    <property type="protein sequence ID" value="PWT29103.1"/>
    <property type="molecule type" value="Genomic_DNA"/>
</dbReference>
<dbReference type="PANTHER" id="PTHR43227">
    <property type="entry name" value="BLL4140 PROTEIN"/>
    <property type="match status" value="1"/>
</dbReference>
<dbReference type="GO" id="GO:0005886">
    <property type="term" value="C:plasma membrane"/>
    <property type="evidence" value="ECO:0007669"/>
    <property type="project" value="UniProtKB-SubCell"/>
</dbReference>
<evidence type="ECO:0000259" key="9">
    <source>
        <dbReference type="PROSITE" id="PS50928"/>
    </source>
</evidence>
<dbReference type="InterPro" id="IPR050809">
    <property type="entry name" value="UgpAE/MalFG_permease"/>
</dbReference>
<dbReference type="SUPFAM" id="SSF161098">
    <property type="entry name" value="MetI-like"/>
    <property type="match status" value="1"/>
</dbReference>
<keyword evidence="2 7" id="KW-0813">Transport</keyword>
<feature type="transmembrane region" description="Helical" evidence="7">
    <location>
        <begin position="176"/>
        <end position="198"/>
    </location>
</feature>
<organism evidence="10 11">
    <name type="scientific">Butyrivibrio fibrisolvens</name>
    <dbReference type="NCBI Taxonomy" id="831"/>
    <lineage>
        <taxon>Bacteria</taxon>
        <taxon>Bacillati</taxon>
        <taxon>Bacillota</taxon>
        <taxon>Clostridia</taxon>
        <taxon>Lachnospirales</taxon>
        <taxon>Lachnospiraceae</taxon>
        <taxon>Butyrivibrio</taxon>
    </lineage>
</organism>
<evidence type="ECO:0000256" key="1">
    <source>
        <dbReference type="ARBA" id="ARBA00004651"/>
    </source>
</evidence>
<feature type="transmembrane region" description="Helical" evidence="7">
    <location>
        <begin position="124"/>
        <end position="142"/>
    </location>
</feature>
<dbReference type="AlphaFoldDB" id="A0A317G8E7"/>